<proteinExistence type="predicted"/>
<comment type="caution">
    <text evidence="1">The sequence shown here is derived from an EMBL/GenBank/DDBJ whole genome shotgun (WGS) entry which is preliminary data.</text>
</comment>
<gene>
    <name evidence="1" type="ORF">ABH992_000253</name>
</gene>
<organism evidence="1 2">
    <name type="scientific">Bradyrhizobium yuanmingense</name>
    <dbReference type="NCBI Taxonomy" id="108015"/>
    <lineage>
        <taxon>Bacteria</taxon>
        <taxon>Pseudomonadati</taxon>
        <taxon>Pseudomonadota</taxon>
        <taxon>Alphaproteobacteria</taxon>
        <taxon>Hyphomicrobiales</taxon>
        <taxon>Nitrobacteraceae</taxon>
        <taxon>Bradyrhizobium</taxon>
    </lineage>
</organism>
<dbReference type="EMBL" id="JBGBZN010000001">
    <property type="protein sequence ID" value="MEY9467854.1"/>
    <property type="molecule type" value="Genomic_DNA"/>
</dbReference>
<keyword evidence="2" id="KW-1185">Reference proteome</keyword>
<reference evidence="1 2" key="1">
    <citation type="submission" date="2024-07" db="EMBL/GenBank/DDBJ databases">
        <title>Genomic Encyclopedia of Type Strains, Phase V (KMG-V): Genome sequencing to study the core and pangenomes of soil and plant-associated prokaryotes.</title>
        <authorList>
            <person name="Whitman W."/>
        </authorList>
    </citation>
    <scope>NUCLEOTIDE SEQUENCE [LARGE SCALE GENOMIC DNA]</scope>
    <source>
        <strain evidence="1 2">USDA 222</strain>
    </source>
</reference>
<accession>A0ABV4G7H5</accession>
<name>A0ABV4G7H5_9BRAD</name>
<sequence length="259" mass="29152">MGWLSMATRKELTAAAGARYRRSDRAKKARILDEFVDITGFHRKLAMRLLRGQEDARPGRRARRQVYNEAEQNALVLLWEASDRICGLKALMPALIEAMERHGHLDLAPEIRDKLLAMSAATIDRALMRVREGLGRKRRRHTTHSLRRSVPIRTSADWNDPAPGFVEADLVAHSGPSARGSFIQTLVLTDIATGWTECAPLIVREQTLLSTVLTELTELRKQLPFALRGLDTDVHERDAESLLRGGQHRLHALPALPKE</sequence>
<dbReference type="Proteomes" id="UP001565474">
    <property type="component" value="Unassembled WGS sequence"/>
</dbReference>
<evidence type="ECO:0000313" key="1">
    <source>
        <dbReference type="EMBL" id="MEY9467854.1"/>
    </source>
</evidence>
<protein>
    <recommendedName>
        <fullName evidence="3">Transposase</fullName>
    </recommendedName>
</protein>
<evidence type="ECO:0008006" key="3">
    <source>
        <dbReference type="Google" id="ProtNLM"/>
    </source>
</evidence>
<evidence type="ECO:0000313" key="2">
    <source>
        <dbReference type="Proteomes" id="UP001565474"/>
    </source>
</evidence>